<dbReference type="PANTHER" id="PTHR47000:SF1">
    <property type="entry name" value="ADENINE NUCLEOTIDE ALPHA HYDROLASES-LIKE SUPERFAMILY PROTEIN"/>
    <property type="match status" value="1"/>
</dbReference>
<gene>
    <name evidence="3" type="ORF">LITE_LOCUS35689</name>
    <name evidence="4" type="ORF">LITE_LOCUS35759</name>
</gene>
<name>A0AAV0NY30_9ROSI</name>
<organism evidence="3 5">
    <name type="scientific">Linum tenue</name>
    <dbReference type="NCBI Taxonomy" id="586396"/>
    <lineage>
        <taxon>Eukaryota</taxon>
        <taxon>Viridiplantae</taxon>
        <taxon>Streptophyta</taxon>
        <taxon>Embryophyta</taxon>
        <taxon>Tracheophyta</taxon>
        <taxon>Spermatophyta</taxon>
        <taxon>Magnoliopsida</taxon>
        <taxon>eudicotyledons</taxon>
        <taxon>Gunneridae</taxon>
        <taxon>Pentapetalae</taxon>
        <taxon>rosids</taxon>
        <taxon>fabids</taxon>
        <taxon>Malpighiales</taxon>
        <taxon>Linaceae</taxon>
        <taxon>Linum</taxon>
    </lineage>
</organism>
<evidence type="ECO:0000313" key="5">
    <source>
        <dbReference type="Proteomes" id="UP001154282"/>
    </source>
</evidence>
<dbReference type="EMBL" id="CAMGYJ010000008">
    <property type="protein sequence ID" value="CAI0463403.1"/>
    <property type="molecule type" value="Genomic_DNA"/>
</dbReference>
<protein>
    <recommendedName>
        <fullName evidence="2">UspA domain-containing protein</fullName>
    </recommendedName>
</protein>
<feature type="region of interest" description="Disordered" evidence="1">
    <location>
        <begin position="44"/>
        <end position="73"/>
    </location>
</feature>
<evidence type="ECO:0000259" key="2">
    <source>
        <dbReference type="Pfam" id="PF00582"/>
    </source>
</evidence>
<dbReference type="InterPro" id="IPR014729">
    <property type="entry name" value="Rossmann-like_a/b/a_fold"/>
</dbReference>
<evidence type="ECO:0000313" key="3">
    <source>
        <dbReference type="EMBL" id="CAI0463219.1"/>
    </source>
</evidence>
<dbReference type="CDD" id="cd23659">
    <property type="entry name" value="USP_At3g01520-like"/>
    <property type="match status" value="1"/>
</dbReference>
<evidence type="ECO:0000256" key="1">
    <source>
        <dbReference type="SAM" id="MobiDB-lite"/>
    </source>
</evidence>
<dbReference type="InterPro" id="IPR006016">
    <property type="entry name" value="UspA"/>
</dbReference>
<dbReference type="Proteomes" id="UP001154282">
    <property type="component" value="Unassembled WGS sequence"/>
</dbReference>
<dbReference type="Pfam" id="PF00582">
    <property type="entry name" value="Usp"/>
    <property type="match status" value="1"/>
</dbReference>
<dbReference type="Gene3D" id="3.40.50.620">
    <property type="entry name" value="HUPs"/>
    <property type="match status" value="1"/>
</dbReference>
<sequence>MGGKTAGSSSTRLPSFCLNRIRPHVRVRSPQLHPNQKQSIPVTARKFSPGANDHNSDQDEKISGGVAAAETTKGASAGRRKIMIVVDSSGESKVALQWALSHTIQSQDYVILLHVSKPSNNQGFTKGKATRGYELVNNLKKMCQAKRPEVEIEAAIVEGKEKGPAIVEEAKKQGAALLVLGQRKRSMTWRLIMMWASNKVNTAAVGSGGGGVVEYCIQNAECMAIAVRRKSNKHGGYLITTKRHKDFWLLA</sequence>
<evidence type="ECO:0000313" key="4">
    <source>
        <dbReference type="EMBL" id="CAI0463403.1"/>
    </source>
</evidence>
<keyword evidence="5" id="KW-1185">Reference proteome</keyword>
<feature type="domain" description="UspA" evidence="2">
    <location>
        <begin position="79"/>
        <end position="228"/>
    </location>
</feature>
<comment type="caution">
    <text evidence="3">The sequence shown here is derived from an EMBL/GenBank/DDBJ whole genome shotgun (WGS) entry which is preliminary data.</text>
</comment>
<dbReference type="SUPFAM" id="SSF52402">
    <property type="entry name" value="Adenine nucleotide alpha hydrolases-like"/>
    <property type="match status" value="1"/>
</dbReference>
<dbReference type="PANTHER" id="PTHR47000">
    <property type="entry name" value="ADENINE NUCLEOTIDE ALPHA HYDROLASES-LIKE SUPERFAMILY PROTEIN"/>
    <property type="match status" value="1"/>
</dbReference>
<proteinExistence type="predicted"/>
<accession>A0AAV0NY30</accession>
<dbReference type="AlphaFoldDB" id="A0AAV0NY30"/>
<reference evidence="3" key="1">
    <citation type="submission" date="2022-08" db="EMBL/GenBank/DDBJ databases">
        <authorList>
            <person name="Gutierrez-Valencia J."/>
        </authorList>
    </citation>
    <scope>NUCLEOTIDE SEQUENCE</scope>
</reference>
<dbReference type="EMBL" id="CAMGYJ010000008">
    <property type="protein sequence ID" value="CAI0463219.1"/>
    <property type="molecule type" value="Genomic_DNA"/>
</dbReference>